<feature type="transmembrane region" description="Helical" evidence="6">
    <location>
        <begin position="12"/>
        <end position="35"/>
    </location>
</feature>
<dbReference type="InterPro" id="IPR055423">
    <property type="entry name" value="Ig_TMEM132_5th"/>
</dbReference>
<evidence type="ECO:0000256" key="4">
    <source>
        <dbReference type="ARBA" id="ARBA00022989"/>
    </source>
</evidence>
<dbReference type="InterPro" id="IPR055424">
    <property type="entry name" value="Ig_TMEM132_6th"/>
</dbReference>
<comment type="similarity">
    <text evidence="2">Belongs to the TMEM132 family.</text>
</comment>
<organism evidence="10">
    <name type="scientific">Wuchereria bancrofti</name>
    <dbReference type="NCBI Taxonomy" id="6293"/>
    <lineage>
        <taxon>Eukaryota</taxon>
        <taxon>Metazoa</taxon>
        <taxon>Ecdysozoa</taxon>
        <taxon>Nematoda</taxon>
        <taxon>Chromadorea</taxon>
        <taxon>Rhabditida</taxon>
        <taxon>Spirurina</taxon>
        <taxon>Spiruromorpha</taxon>
        <taxon>Filarioidea</taxon>
        <taxon>Onchocercidae</taxon>
        <taxon>Wuchereria</taxon>
    </lineage>
</organism>
<feature type="domain" description="Transmembrane protein TMEM132 fifth" evidence="8">
    <location>
        <begin position="512"/>
        <end position="644"/>
    </location>
</feature>
<proteinExistence type="inferred from homology"/>
<protein>
    <submittedName>
        <fullName evidence="10">TMEM132 domain-containing protein</fullName>
    </submittedName>
</protein>
<dbReference type="PANTHER" id="PTHR13388">
    <property type="entry name" value="DETONATOR, ISOFORM E"/>
    <property type="match status" value="1"/>
</dbReference>
<dbReference type="WBParaSite" id="maker-PairedContig_206-snap-gene-8.21-mRNA-1">
    <property type="protein sequence ID" value="maker-PairedContig_206-snap-gene-8.21-mRNA-1"/>
    <property type="gene ID" value="maker-PairedContig_206-snap-gene-8.21"/>
</dbReference>
<evidence type="ECO:0000259" key="9">
    <source>
        <dbReference type="Pfam" id="PF23487"/>
    </source>
</evidence>
<evidence type="ECO:0000313" key="10">
    <source>
        <dbReference type="WBParaSite" id="maker-PairedContig_206-snap-gene-8.21-mRNA-1"/>
    </source>
</evidence>
<feature type="domain" description="Transmembrane protein family 132 fourth" evidence="7">
    <location>
        <begin position="411"/>
        <end position="508"/>
    </location>
</feature>
<keyword evidence="3 6" id="KW-0812">Transmembrane</keyword>
<evidence type="ECO:0000256" key="1">
    <source>
        <dbReference type="ARBA" id="ARBA00004479"/>
    </source>
</evidence>
<evidence type="ECO:0000256" key="5">
    <source>
        <dbReference type="ARBA" id="ARBA00023136"/>
    </source>
</evidence>
<keyword evidence="5 6" id="KW-0472">Membrane</keyword>
<evidence type="ECO:0000256" key="3">
    <source>
        <dbReference type="ARBA" id="ARBA00022692"/>
    </source>
</evidence>
<dbReference type="AlphaFoldDB" id="A0A1I8EHC8"/>
<dbReference type="GO" id="GO:0016020">
    <property type="term" value="C:membrane"/>
    <property type="evidence" value="ECO:0007669"/>
    <property type="project" value="UniProtKB-SubCell"/>
</dbReference>
<evidence type="ECO:0000259" key="8">
    <source>
        <dbReference type="Pfam" id="PF23486"/>
    </source>
</evidence>
<accession>A0A1I8EHC8</accession>
<dbReference type="InterPro" id="IPR026307">
    <property type="entry name" value="TMEM132"/>
</dbReference>
<dbReference type="InterPro" id="IPR031437">
    <property type="entry name" value="Ig_TMEM132_4th"/>
</dbReference>
<evidence type="ECO:0000256" key="2">
    <source>
        <dbReference type="ARBA" id="ARBA00006166"/>
    </source>
</evidence>
<feature type="domain" description="Transmembrane protein TMEM132 sixth" evidence="9">
    <location>
        <begin position="645"/>
        <end position="746"/>
    </location>
</feature>
<evidence type="ECO:0000259" key="7">
    <source>
        <dbReference type="Pfam" id="PF16070"/>
    </source>
</evidence>
<keyword evidence="4 6" id="KW-1133">Transmembrane helix</keyword>
<dbReference type="Pfam" id="PF16070">
    <property type="entry name" value="Ig_TMEM132_4th"/>
    <property type="match status" value="1"/>
</dbReference>
<dbReference type="Pfam" id="PF23486">
    <property type="entry name" value="Ig_TMEM132_5th"/>
    <property type="match status" value="1"/>
</dbReference>
<comment type="subcellular location">
    <subcellularLocation>
        <location evidence="1">Membrane</location>
        <topology evidence="1">Single-pass type I membrane protein</topology>
    </subcellularLocation>
</comment>
<dbReference type="PANTHER" id="PTHR13388:SF11">
    <property type="entry name" value="DETONATOR, ISOFORM E"/>
    <property type="match status" value="1"/>
</dbReference>
<reference evidence="10" key="1">
    <citation type="submission" date="2016-11" db="UniProtKB">
        <authorList>
            <consortium name="WormBaseParasite"/>
        </authorList>
    </citation>
    <scope>IDENTIFICATION</scope>
    <source>
        <strain evidence="10">pt0022</strain>
    </source>
</reference>
<dbReference type="STRING" id="6293.A0A1I8EHC8"/>
<dbReference type="Pfam" id="PF23487">
    <property type="entry name" value="Ig_TMEM132_6th"/>
    <property type="match status" value="1"/>
</dbReference>
<evidence type="ECO:0000256" key="6">
    <source>
        <dbReference type="SAM" id="Phobius"/>
    </source>
</evidence>
<sequence>MGSDGNKSEIILFFRLLQFGIYLSVVSDVNAFVLFSPQYGTNRTTIFLQDGCPSRSSSIVGTESGRRYVLPLDSIRRPDCAVMIKIASTVISLVKISALELLLLGMFHNSGKPFVDLVAVADVSILSDIRQPLCVTAQLTLSTSVTVPVSCILSPFDSARQSCLLRIIVPYSWFPLNNGHKQIVTLLYSTDKECGALHAELYRTKITLLSPSPNYRSFDLDRQFPMLYVFNSFCIVFEFKTKTILMQNQQHLQLLSPTNFTFATSSLTTLLLHFDYDGNNETRFSSIQIRIWLNSYFKLLSVTSADPRLWTIQVKNAAHPDAYMTFTCQYHSSSSLDGNLERYSGYIMMMLIKVKGSTGTKSETQSKVIDNLIRVHWEVQYFVSEYSTYTGKTTPKRVTTQFRIFSDFVYALLPMIKGENLVNTAVLSGKQSAMPMKIFSVTEGGSLNDVTSSSYCLSAESRVLKASPTCSFIYVDGSELRGMSKVKVYVHFETLATSIEVTVWYPRLPITVWISDPVLNAIKDWQIAVWKWLPSRHKREARQFGCINKYQQAEIRILANYYVGDKETGERIYLSGDRDILFDVTSLAMNHVHSSNIGVAIVLPRQDRIFVVAHRPGSARITVRSNTPSIDYGSTPIVVTEDAVSVRRLAVEGVADIALDIERFPKRAHEYVVSTFIQNTLTYKYQHATLVCRLYFSDEQMLELTDIPSEHYVLRGWSSDEQAVALNHGPNGHNIELIVLQNVKNLACMVQPNAVNRTQKLSFRSSIPYKSNSMKGSLQAHHNSSTKMKSITNSGSWNSEVLLGLIIFLAAVIGVVHVIGSKAKQPFNEGYEKLVLPILTRLSSSSSCGKDENSQEWIWLSKAQIDSASMNSRYSQKSTMDVADNVSNVSTSSIQRSISYRGSEISVFISPQPAVAINFDSLERHTMSWRDRSKANLTRNAMVDSSSSEHNLSRYSYANSNGYSFTPVVPDGNEKSPWNREETIAAKPKQVCWQHIGRDFSFDSMPDMDGVRETVT</sequence>
<feature type="transmembrane region" description="Helical" evidence="6">
    <location>
        <begin position="801"/>
        <end position="820"/>
    </location>
</feature>
<name>A0A1I8EHC8_WUCBA</name>